<feature type="binding site" evidence="6">
    <location>
        <position position="36"/>
    </location>
    <ligand>
        <name>Na(+)</name>
        <dbReference type="ChEBI" id="CHEBI:29101"/>
        <label>1</label>
    </ligand>
</feature>
<comment type="subcellular location">
    <subcellularLocation>
        <location evidence="1">Membrane</location>
        <topology evidence="1">Multi-pass membrane protein</topology>
    </subcellularLocation>
</comment>
<keyword evidence="10" id="KW-1185">Reference proteome</keyword>
<keyword evidence="6" id="KW-0915">Sodium</keyword>
<feature type="transmembrane region" description="Helical" evidence="9">
    <location>
        <begin position="264"/>
        <end position="284"/>
    </location>
</feature>
<gene>
    <name evidence="11" type="primary">LOC115807243</name>
</gene>
<feature type="binding site" evidence="6">
    <location>
        <position position="271"/>
    </location>
    <ligand>
        <name>Na(+)</name>
        <dbReference type="ChEBI" id="CHEBI:29101"/>
        <label>1</label>
    </ligand>
</feature>
<evidence type="ECO:0000313" key="11">
    <source>
        <dbReference type="RefSeq" id="XP_030623973.1"/>
    </source>
</evidence>
<feature type="transmembrane region" description="Helical" evidence="9">
    <location>
        <begin position="58"/>
        <end position="79"/>
    </location>
</feature>
<dbReference type="GO" id="GO:0005283">
    <property type="term" value="F:amino acid:sodium symporter activity"/>
    <property type="evidence" value="ECO:0007669"/>
    <property type="project" value="TreeGrafter"/>
</dbReference>
<feature type="transmembrane region" description="Helical" evidence="9">
    <location>
        <begin position="190"/>
        <end position="208"/>
    </location>
</feature>
<feature type="binding site" evidence="6">
    <location>
        <position position="372"/>
    </location>
    <ligand>
        <name>Na(+)</name>
        <dbReference type="ChEBI" id="CHEBI:29101"/>
        <label>1</label>
    </ligand>
</feature>
<evidence type="ECO:0000256" key="2">
    <source>
        <dbReference type="ARBA" id="ARBA00022448"/>
    </source>
</evidence>
<proteinExistence type="inferred from homology"/>
<feature type="transmembrane region" description="Helical" evidence="9">
    <location>
        <begin position="100"/>
        <end position="128"/>
    </location>
</feature>
<feature type="transmembrane region" description="Helical" evidence="9">
    <location>
        <begin position="296"/>
        <end position="321"/>
    </location>
</feature>
<evidence type="ECO:0000256" key="4">
    <source>
        <dbReference type="ARBA" id="ARBA00022989"/>
    </source>
</evidence>
<keyword evidence="5 9" id="KW-0472">Membrane</keyword>
<evidence type="ECO:0000256" key="7">
    <source>
        <dbReference type="RuleBase" id="RU003732"/>
    </source>
</evidence>
<keyword evidence="7" id="KW-0769">Symport</keyword>
<evidence type="ECO:0000256" key="8">
    <source>
        <dbReference type="SAM" id="MobiDB-lite"/>
    </source>
</evidence>
<feature type="region of interest" description="Disordered" evidence="8">
    <location>
        <begin position="596"/>
        <end position="620"/>
    </location>
</feature>
<dbReference type="GeneID" id="115807243"/>
<dbReference type="GO" id="GO:0046872">
    <property type="term" value="F:metal ion binding"/>
    <property type="evidence" value="ECO:0007669"/>
    <property type="project" value="UniProtKB-KW"/>
</dbReference>
<evidence type="ECO:0000256" key="6">
    <source>
        <dbReference type="PIRSR" id="PIRSR600175-1"/>
    </source>
</evidence>
<dbReference type="PRINTS" id="PR00176">
    <property type="entry name" value="NANEUSMPORT"/>
</dbReference>
<dbReference type="PROSITE" id="PS50267">
    <property type="entry name" value="NA_NEUROTRAN_SYMP_3"/>
    <property type="match status" value="1"/>
</dbReference>
<feature type="transmembrane region" description="Helical" evidence="9">
    <location>
        <begin position="432"/>
        <end position="455"/>
    </location>
</feature>
<feature type="transmembrane region" description="Helical" evidence="9">
    <location>
        <begin position="401"/>
        <end position="426"/>
    </location>
</feature>
<keyword evidence="6" id="KW-0479">Metal-binding</keyword>
<name>A0A6J2UW84_CHACN</name>
<feature type="binding site" evidence="6">
    <location>
        <position position="37"/>
    </location>
    <ligand>
        <name>Na(+)</name>
        <dbReference type="ChEBI" id="CHEBI:29101"/>
        <label>1</label>
    </ligand>
</feature>
<feature type="binding site" evidence="6">
    <location>
        <position position="371"/>
    </location>
    <ligand>
        <name>Na(+)</name>
        <dbReference type="ChEBI" id="CHEBI:29101"/>
        <label>1</label>
    </ligand>
</feature>
<dbReference type="NCBIfam" id="NF037979">
    <property type="entry name" value="Na_transp"/>
    <property type="match status" value="1"/>
</dbReference>
<feature type="binding site" evidence="6">
    <location>
        <position position="34"/>
    </location>
    <ligand>
        <name>Na(+)</name>
        <dbReference type="ChEBI" id="CHEBI:29101"/>
        <label>1</label>
    </ligand>
</feature>
<evidence type="ECO:0000256" key="3">
    <source>
        <dbReference type="ARBA" id="ARBA00022692"/>
    </source>
</evidence>
<evidence type="ECO:0000256" key="5">
    <source>
        <dbReference type="ARBA" id="ARBA00023136"/>
    </source>
</evidence>
<dbReference type="AlphaFoldDB" id="A0A6J2UW84"/>
<feature type="binding site" evidence="6">
    <location>
        <position position="303"/>
    </location>
    <ligand>
        <name>Na(+)</name>
        <dbReference type="ChEBI" id="CHEBI:29101"/>
        <label>1</label>
    </ligand>
</feature>
<feature type="transmembrane region" description="Helical" evidence="9">
    <location>
        <begin position="476"/>
        <end position="495"/>
    </location>
</feature>
<keyword evidence="4 9" id="KW-1133">Transmembrane helix</keyword>
<dbReference type="Pfam" id="PF00209">
    <property type="entry name" value="SNF"/>
    <property type="match status" value="1"/>
</dbReference>
<dbReference type="Proteomes" id="UP000504632">
    <property type="component" value="Chromosome 3"/>
</dbReference>
<dbReference type="InterPro" id="IPR037272">
    <property type="entry name" value="SNS_sf"/>
</dbReference>
<evidence type="ECO:0000256" key="1">
    <source>
        <dbReference type="ARBA" id="ARBA00004141"/>
    </source>
</evidence>
<sequence>MDSGMDQPLKNAGEIVEKRDVWSRRAEFILAAVGYAVGLGNVWRFPYVCYRSGGGAFLIPYVVMLFLCAVPLLFMEYALGQYTQLGPIAAIAKVCPLLKGVGASAVVISFIFPAYFNTIISWTLYYLFNTFRATLPWQSCNNTWNIRENCSTLLPSNATHSQSASQQFFDYRLLEISEGIDHMGTMRWELFGLLILAWTIEYFCVFKGVKSAGKVVYFTALFPYVVLLALFINNVRLPGAWDGIVFFLRPKWHKLREIQVWLDAASQIFFSTGMGFGVMISLASHNKFQNNILRDTIITAMTNSATSIFAGFVIFSALGYMAHVRGLAVEEIAVGGPGLAFVVYPEILSTLPLAQLWAFLFFLMLLCLGLDSQFAHMEMVATCVMDGLGERLPVRFRRKELVVLVLCVPGFLLGLPCVTQGGVFLFQLIDHYGAAVSAMLMTFFEVAGISWIFGLSRFSSMITAILGRPPHAVFKACWLVVTPGLILIILVSSIVQHRPPRYGKSYEYPDWAKGGGWLFTLVSIVWIPAGAIHELYRGKGTFRERLRASVTPQLEPEERSTPPVRGGWMLRFCFGYQEEEVVTYLAVASCMKLRKRKNSTGRGRGTTSPSVPRVPPSDLQPRLGSILTF</sequence>
<feature type="transmembrane region" description="Helical" evidence="9">
    <location>
        <begin position="28"/>
        <end position="46"/>
    </location>
</feature>
<dbReference type="SUPFAM" id="SSF161070">
    <property type="entry name" value="SNF-like"/>
    <property type="match status" value="1"/>
</dbReference>
<accession>A0A6J2UW84</accession>
<feature type="binding site" evidence="6">
    <location>
        <position position="41"/>
    </location>
    <ligand>
        <name>Na(+)</name>
        <dbReference type="ChEBI" id="CHEBI:29101"/>
        <label>1</label>
    </ligand>
</feature>
<feature type="transmembrane region" description="Helical" evidence="9">
    <location>
        <begin position="515"/>
        <end position="536"/>
    </location>
</feature>
<reference evidence="11" key="1">
    <citation type="submission" date="2025-08" db="UniProtKB">
        <authorList>
            <consortium name="RefSeq"/>
        </authorList>
    </citation>
    <scope>IDENTIFICATION</scope>
</reference>
<feature type="transmembrane region" description="Helical" evidence="9">
    <location>
        <begin position="347"/>
        <end position="370"/>
    </location>
</feature>
<dbReference type="PANTHER" id="PTHR11616:SF133">
    <property type="entry name" value="TRANSPORTER"/>
    <property type="match status" value="1"/>
</dbReference>
<dbReference type="OrthoDB" id="6581954at2759"/>
<protein>
    <recommendedName>
        <fullName evidence="7">Transporter</fullName>
    </recommendedName>
</protein>
<dbReference type="GO" id="GO:0005886">
    <property type="term" value="C:plasma membrane"/>
    <property type="evidence" value="ECO:0007669"/>
    <property type="project" value="TreeGrafter"/>
</dbReference>
<dbReference type="PANTHER" id="PTHR11616">
    <property type="entry name" value="SODIUM/CHLORIDE DEPENDENT TRANSPORTER"/>
    <property type="match status" value="1"/>
</dbReference>
<keyword evidence="3 7" id="KW-0812">Transmembrane</keyword>
<comment type="similarity">
    <text evidence="7">Belongs to the sodium:neurotransmitter symporter (SNF) (TC 2.A.22) family.</text>
</comment>
<feature type="transmembrane region" description="Helical" evidence="9">
    <location>
        <begin position="215"/>
        <end position="232"/>
    </location>
</feature>
<dbReference type="InParanoid" id="A0A6J2UW84"/>
<dbReference type="RefSeq" id="XP_030623973.1">
    <property type="nucleotide sequence ID" value="XM_030768113.1"/>
</dbReference>
<dbReference type="GO" id="GO:0089718">
    <property type="term" value="P:amino acid import across plasma membrane"/>
    <property type="evidence" value="ECO:0007669"/>
    <property type="project" value="TreeGrafter"/>
</dbReference>
<dbReference type="PROSITE" id="PS00610">
    <property type="entry name" value="NA_NEUROTRAN_SYMP_1"/>
    <property type="match status" value="1"/>
</dbReference>
<dbReference type="InterPro" id="IPR000175">
    <property type="entry name" value="Na/ntran_symport"/>
</dbReference>
<organism evidence="10 11">
    <name type="scientific">Chanos chanos</name>
    <name type="common">Milkfish</name>
    <name type="synonym">Mugil chanos</name>
    <dbReference type="NCBI Taxonomy" id="29144"/>
    <lineage>
        <taxon>Eukaryota</taxon>
        <taxon>Metazoa</taxon>
        <taxon>Chordata</taxon>
        <taxon>Craniata</taxon>
        <taxon>Vertebrata</taxon>
        <taxon>Euteleostomi</taxon>
        <taxon>Actinopterygii</taxon>
        <taxon>Neopterygii</taxon>
        <taxon>Teleostei</taxon>
        <taxon>Ostariophysi</taxon>
        <taxon>Gonorynchiformes</taxon>
        <taxon>Chanidae</taxon>
        <taxon>Chanos</taxon>
    </lineage>
</organism>
<keyword evidence="2 7" id="KW-0813">Transport</keyword>
<evidence type="ECO:0000313" key="10">
    <source>
        <dbReference type="Proteomes" id="UP000504632"/>
    </source>
</evidence>
<feature type="binding site" evidence="6">
    <location>
        <position position="368"/>
    </location>
    <ligand>
        <name>Na(+)</name>
        <dbReference type="ChEBI" id="CHEBI:29101"/>
        <label>1</label>
    </ligand>
</feature>
<evidence type="ECO:0000256" key="9">
    <source>
        <dbReference type="SAM" id="Phobius"/>
    </source>
</evidence>